<evidence type="ECO:0000259" key="1">
    <source>
        <dbReference type="PROSITE" id="PS50969"/>
    </source>
</evidence>
<evidence type="ECO:0000313" key="3">
    <source>
        <dbReference type="Proteomes" id="UP000811246"/>
    </source>
</evidence>
<organism evidence="2 3">
    <name type="scientific">Carya illinoinensis</name>
    <name type="common">Pecan</name>
    <dbReference type="NCBI Taxonomy" id="32201"/>
    <lineage>
        <taxon>Eukaryota</taxon>
        <taxon>Viridiplantae</taxon>
        <taxon>Streptophyta</taxon>
        <taxon>Embryophyta</taxon>
        <taxon>Tracheophyta</taxon>
        <taxon>Spermatophyta</taxon>
        <taxon>Magnoliopsida</taxon>
        <taxon>eudicotyledons</taxon>
        <taxon>Gunneridae</taxon>
        <taxon>Pentapetalae</taxon>
        <taxon>rosids</taxon>
        <taxon>fabids</taxon>
        <taxon>Fagales</taxon>
        <taxon>Juglandaceae</taxon>
        <taxon>Carya</taxon>
    </lineage>
</organism>
<protein>
    <recommendedName>
        <fullName evidence="1">FCP1 homology domain-containing protein</fullName>
    </recommendedName>
</protein>
<feature type="domain" description="FCP1 homology" evidence="1">
    <location>
        <begin position="1"/>
        <end position="70"/>
    </location>
</feature>
<dbReference type="PROSITE" id="PS50969">
    <property type="entry name" value="FCP1"/>
    <property type="match status" value="1"/>
</dbReference>
<dbReference type="EMBL" id="CM031825">
    <property type="protein sequence ID" value="KAG6728970.1"/>
    <property type="molecule type" value="Genomic_DNA"/>
</dbReference>
<name>A0A922G0G3_CARIL</name>
<accession>A0A922G0G3</accession>
<dbReference type="AlphaFoldDB" id="A0A922G0G3"/>
<comment type="caution">
    <text evidence="2">The sequence shown here is derived from an EMBL/GenBank/DDBJ whole genome shotgun (WGS) entry which is preliminary data.</text>
</comment>
<gene>
    <name evidence="2" type="ORF">I3842_01G004600</name>
</gene>
<evidence type="ECO:0000313" key="2">
    <source>
        <dbReference type="EMBL" id="KAG6728970.1"/>
    </source>
</evidence>
<dbReference type="InterPro" id="IPR004274">
    <property type="entry name" value="FCP1_dom"/>
</dbReference>
<sequence length="82" mass="9246">MNYSEHREHVKDLSILSKNPKRIVIIDNNPFSFLLQPLNGIPCVPFTAGQPHDTEVSGFAFDIRVSLHQLISPLPLHQLICS</sequence>
<dbReference type="Proteomes" id="UP000811246">
    <property type="component" value="Chromosome 1"/>
</dbReference>
<reference evidence="2" key="1">
    <citation type="submission" date="2021-01" db="EMBL/GenBank/DDBJ databases">
        <authorList>
            <person name="Lovell J.T."/>
            <person name="Bentley N."/>
            <person name="Bhattarai G."/>
            <person name="Jenkins J.W."/>
            <person name="Sreedasyam A."/>
            <person name="Alarcon Y."/>
            <person name="Bock C."/>
            <person name="Boston L."/>
            <person name="Carlson J."/>
            <person name="Cervantes K."/>
            <person name="Clermont K."/>
            <person name="Krom N."/>
            <person name="Kubenka K."/>
            <person name="Mamidi S."/>
            <person name="Mattison C."/>
            <person name="Monteros M."/>
            <person name="Pisani C."/>
            <person name="Plott C."/>
            <person name="Rajasekar S."/>
            <person name="Rhein H.S."/>
            <person name="Rohla C."/>
            <person name="Song M."/>
            <person name="Hilaire R.S."/>
            <person name="Shu S."/>
            <person name="Wells L."/>
            <person name="Wang X."/>
            <person name="Webber J."/>
            <person name="Heerema R.J."/>
            <person name="Klein P."/>
            <person name="Conner P."/>
            <person name="Grauke L."/>
            <person name="Grimwood J."/>
            <person name="Schmutz J."/>
            <person name="Randall J.J."/>
        </authorList>
    </citation>
    <scope>NUCLEOTIDE SEQUENCE</scope>
    <source>
        <tissue evidence="2">Leaf</tissue>
    </source>
</reference>
<proteinExistence type="predicted"/>
<dbReference type="Pfam" id="PF03031">
    <property type="entry name" value="NIF"/>
    <property type="match status" value="1"/>
</dbReference>